<keyword evidence="5" id="KW-0032">Aminotransferase</keyword>
<feature type="compositionally biased region" description="Low complexity" evidence="4">
    <location>
        <begin position="20"/>
        <end position="30"/>
    </location>
</feature>
<dbReference type="InterPro" id="IPR049704">
    <property type="entry name" value="Aminotrans_3_PPA_site"/>
</dbReference>
<dbReference type="Gene3D" id="3.40.640.10">
    <property type="entry name" value="Type I PLP-dependent aspartate aminotransferase-like (Major domain)"/>
    <property type="match status" value="1"/>
</dbReference>
<dbReference type="PANTHER" id="PTHR43713:SF3">
    <property type="entry name" value="GLUTAMATE-1-SEMIALDEHYDE 2,1-AMINOMUTASE 1, CHLOROPLASTIC-RELATED"/>
    <property type="match status" value="1"/>
</dbReference>
<sequence>MRTRLADVGDSGGEPPGRTRPGVPAAGVVDPVRRADGRPRPPGAAGRALPTHLIAPTTTNKQGITVNRSSSTAADGVRVSATSADLDARAHRTLPGGVNSNVRLAAPKIYFERGEGARLYDVDGNEYIDYLLGQGPNILGHAPAKLQADVAAAVSAGMLFGAQHEAEVRAAERVVEILGWPDMVRFGVSGTESVQAALRLARAATGKRRFIRFEGQYHGWLDNTLANWDAEGHAIVAGAGQIADYLGDFVPTPWNDLAAVRERLEAHDDIAAIITEPIMLNAGSIPPEDGYLQGLRALADEFGVVLIFDEVITGFRVGLGGAAERYGVTPDLAVYGKAIAAGWPVSALAGRRDLMERFGTGEVNHSGTFNASVMATAAVLSATGILQETSPYQRMEDYGRALQEIIRAAAATHDLPLHVQGVPMAFHVSFSGGRTLKDNRDILACDAPRYAALSRELIRHGVWVAARGVWYVSAAHADAELADTEERVDRAFAAHAGS</sequence>
<dbReference type="EMBL" id="CP038266">
    <property type="protein sequence ID" value="QBR90007.1"/>
    <property type="molecule type" value="Genomic_DNA"/>
</dbReference>
<keyword evidence="2 3" id="KW-0663">Pyridoxal phosphate</keyword>
<dbReference type="Gene3D" id="3.90.1150.10">
    <property type="entry name" value="Aspartate Aminotransferase, domain 1"/>
    <property type="match status" value="1"/>
</dbReference>
<feature type="region of interest" description="Disordered" evidence="4">
    <location>
        <begin position="1"/>
        <end position="48"/>
    </location>
</feature>
<dbReference type="InterPro" id="IPR005814">
    <property type="entry name" value="Aminotrans_3"/>
</dbReference>
<dbReference type="PANTHER" id="PTHR43713">
    <property type="entry name" value="GLUTAMATE-1-SEMIALDEHYDE 2,1-AMINOMUTASE"/>
    <property type="match status" value="1"/>
</dbReference>
<evidence type="ECO:0000256" key="3">
    <source>
        <dbReference type="RuleBase" id="RU003560"/>
    </source>
</evidence>
<protein>
    <submittedName>
        <fullName evidence="5">Aminotransferase class III-fold pyridoxal phosphate-dependent enzyme</fullName>
    </submittedName>
</protein>
<evidence type="ECO:0000313" key="5">
    <source>
        <dbReference type="EMBL" id="QBR90007.1"/>
    </source>
</evidence>
<dbReference type="InterPro" id="IPR015421">
    <property type="entry name" value="PyrdxlP-dep_Trfase_major"/>
</dbReference>
<organism evidence="5 6">
    <name type="scientific">Microbacterium wangchenii</name>
    <dbReference type="NCBI Taxonomy" id="2541726"/>
    <lineage>
        <taxon>Bacteria</taxon>
        <taxon>Bacillati</taxon>
        <taxon>Actinomycetota</taxon>
        <taxon>Actinomycetes</taxon>
        <taxon>Micrococcales</taxon>
        <taxon>Microbacteriaceae</taxon>
        <taxon>Microbacterium</taxon>
    </lineage>
</organism>
<accession>A0ABX5SXZ0</accession>
<keyword evidence="6" id="KW-1185">Reference proteome</keyword>
<evidence type="ECO:0000256" key="2">
    <source>
        <dbReference type="ARBA" id="ARBA00022898"/>
    </source>
</evidence>
<dbReference type="InterPro" id="IPR015424">
    <property type="entry name" value="PyrdxlP-dep_Trfase"/>
</dbReference>
<dbReference type="Pfam" id="PF00202">
    <property type="entry name" value="Aminotran_3"/>
    <property type="match status" value="1"/>
</dbReference>
<evidence type="ECO:0000256" key="4">
    <source>
        <dbReference type="SAM" id="MobiDB-lite"/>
    </source>
</evidence>
<comment type="cofactor">
    <cofactor evidence="1">
        <name>pyridoxal 5'-phosphate</name>
        <dbReference type="ChEBI" id="CHEBI:597326"/>
    </cofactor>
</comment>
<evidence type="ECO:0000256" key="1">
    <source>
        <dbReference type="ARBA" id="ARBA00001933"/>
    </source>
</evidence>
<dbReference type="CDD" id="cd00610">
    <property type="entry name" value="OAT_like"/>
    <property type="match status" value="1"/>
</dbReference>
<proteinExistence type="inferred from homology"/>
<evidence type="ECO:0000313" key="6">
    <source>
        <dbReference type="Proteomes" id="UP000295748"/>
    </source>
</evidence>
<dbReference type="InterPro" id="IPR015422">
    <property type="entry name" value="PyrdxlP-dep_Trfase_small"/>
</dbReference>
<dbReference type="PROSITE" id="PS00600">
    <property type="entry name" value="AA_TRANSFER_CLASS_3"/>
    <property type="match status" value="1"/>
</dbReference>
<reference evidence="5 6" key="1">
    <citation type="submission" date="2019-03" db="EMBL/GenBank/DDBJ databases">
        <authorList>
            <person name="Dong K."/>
        </authorList>
    </citation>
    <scope>NUCLEOTIDE SEQUENCE [LARGE SCALE GENOMIC DNA]</scope>
    <source>
        <strain evidence="6">dk512</strain>
    </source>
</reference>
<dbReference type="Proteomes" id="UP000295748">
    <property type="component" value="Chromosome"/>
</dbReference>
<name>A0ABX5SXZ0_9MICO</name>
<gene>
    <name evidence="5" type="ORF">E4K62_15710</name>
</gene>
<dbReference type="GO" id="GO:0008483">
    <property type="term" value="F:transaminase activity"/>
    <property type="evidence" value="ECO:0007669"/>
    <property type="project" value="UniProtKB-KW"/>
</dbReference>
<keyword evidence="5" id="KW-0808">Transferase</keyword>
<comment type="similarity">
    <text evidence="3">Belongs to the class-III pyridoxal-phosphate-dependent aminotransferase family.</text>
</comment>
<dbReference type="SUPFAM" id="SSF53383">
    <property type="entry name" value="PLP-dependent transferases"/>
    <property type="match status" value="1"/>
</dbReference>